<proteinExistence type="predicted"/>
<dbReference type="Gene3D" id="2.60.40.4070">
    <property type="match status" value="1"/>
</dbReference>
<dbReference type="EMBL" id="AEUZ02000001">
    <property type="protein sequence ID" value="EHJ57282.1"/>
    <property type="molecule type" value="Genomic_DNA"/>
</dbReference>
<dbReference type="eggNOG" id="COG3087">
    <property type="taxonomic scope" value="Bacteria"/>
</dbReference>
<accession>G5KG74</accession>
<evidence type="ECO:0000313" key="1">
    <source>
        <dbReference type="EMBL" id="EHJ57282.1"/>
    </source>
</evidence>
<keyword evidence="2" id="KW-1185">Reference proteome</keyword>
<reference evidence="1 2" key="1">
    <citation type="journal article" date="2014" name="Int. J. Syst. Evol. Microbiol.">
        <title>Phylogenomics and the dynamic genome evolution of the genus Streptococcus.</title>
        <authorList>
            <consortium name="The Broad Institute Genome Sequencing Platform"/>
            <person name="Richards V.P."/>
            <person name="Palmer S.R."/>
            <person name="Pavinski Bitar P.D."/>
            <person name="Qin X."/>
            <person name="Weinstock G.M."/>
            <person name="Highlander S.K."/>
            <person name="Town C.D."/>
            <person name="Burne R.A."/>
            <person name="Stanhope M.J."/>
        </authorList>
    </citation>
    <scope>NUCLEOTIDE SEQUENCE [LARGE SCALE GENOMIC DNA]</scope>
    <source>
        <strain evidence="1 2">2285-97</strain>
    </source>
</reference>
<gene>
    <name evidence="1" type="ORF">STRUR_1235</name>
</gene>
<evidence type="ECO:0000313" key="2">
    <source>
        <dbReference type="Proteomes" id="UP000005388"/>
    </source>
</evidence>
<dbReference type="Gene3D" id="2.60.40.10">
    <property type="entry name" value="Immunoglobulins"/>
    <property type="match status" value="1"/>
</dbReference>
<organism evidence="1 2">
    <name type="scientific">Streptococcus urinalis 2285-97</name>
    <dbReference type="NCBI Taxonomy" id="764291"/>
    <lineage>
        <taxon>Bacteria</taxon>
        <taxon>Bacillati</taxon>
        <taxon>Bacillota</taxon>
        <taxon>Bacilli</taxon>
        <taxon>Lactobacillales</taxon>
        <taxon>Streptococcaceae</taxon>
        <taxon>Streptococcus</taxon>
    </lineage>
</organism>
<dbReference type="Proteomes" id="UP000005388">
    <property type="component" value="Unassembled WGS sequence"/>
</dbReference>
<dbReference type="STRING" id="764291.STRUR_1235"/>
<dbReference type="InterPro" id="IPR013783">
    <property type="entry name" value="Ig-like_fold"/>
</dbReference>
<dbReference type="AlphaFoldDB" id="G5KG74"/>
<name>G5KG74_9STRE</name>
<comment type="caution">
    <text evidence="1">The sequence shown here is derived from an EMBL/GenBank/DDBJ whole genome shotgun (WGS) entry which is preliminary data.</text>
</comment>
<sequence length="328" mass="38102">MQATLFRNIKDLTISILDEQKNLVWESSSKEKQYRKNFNADLRSGLGHYDFSFSTWDGKDFNGNDVKNGLYNYQVSYRPVSPDAQVQKLSFWIRVHNEAPKLAQLKAIEVTKEAYIVTVENAQPYYRNALAFHYDVDEEGLIYKESRYFYADKNGKIKVPKVLKQDEKVYQVELSQLLLITEDLSGNYQSQSLQSLIDKQKQDVESPQKLMSMTMITKMTKNEVSYNQIKETISEKERSQKYLRQLNPDIIPSQTVFVSPKANDSHRRKASHNNNDFKTSIETKLMRTDKQVLPKSGDRQDSLLKISGILMSLLSLTFIKKIKLKKLK</sequence>
<protein>
    <submittedName>
        <fullName evidence="1">Uncharacterized protein</fullName>
    </submittedName>
</protein>